<dbReference type="PANTHER" id="PTHR12509">
    <property type="entry name" value="SPERMATOGENESIS-ASSOCIATED 4-RELATED"/>
    <property type="match status" value="1"/>
</dbReference>
<feature type="compositionally biased region" description="Low complexity" evidence="1">
    <location>
        <begin position="21"/>
        <end position="37"/>
    </location>
</feature>
<evidence type="ECO:0000256" key="1">
    <source>
        <dbReference type="SAM" id="MobiDB-lite"/>
    </source>
</evidence>
<evidence type="ECO:0000313" key="3">
    <source>
        <dbReference type="RefSeq" id="XP_070486526.1"/>
    </source>
</evidence>
<dbReference type="InterPro" id="IPR036872">
    <property type="entry name" value="CH_dom_sf"/>
</dbReference>
<dbReference type="Proteomes" id="UP001652662">
    <property type="component" value="Chromosome 1"/>
</dbReference>
<feature type="compositionally biased region" description="Basic and acidic residues" evidence="1">
    <location>
        <begin position="179"/>
        <end position="202"/>
    </location>
</feature>
<protein>
    <submittedName>
        <fullName evidence="3">Uncharacterized protein isoform X1</fullName>
    </submittedName>
</protein>
<gene>
    <name evidence="3" type="primary">LOC103554526</name>
</gene>
<name>A0ABM4QAQ5_EQUPR</name>
<feature type="region of interest" description="Disordered" evidence="1">
    <location>
        <begin position="1"/>
        <end position="47"/>
    </location>
</feature>
<proteinExistence type="predicted"/>
<dbReference type="Gene3D" id="1.10.418.10">
    <property type="entry name" value="Calponin-like domain"/>
    <property type="match status" value="1"/>
</dbReference>
<dbReference type="PANTHER" id="PTHR12509:SF14">
    <property type="entry name" value="SPERM FLAGELLAR 1 LIKE"/>
    <property type="match status" value="1"/>
</dbReference>
<keyword evidence="2" id="KW-1185">Reference proteome</keyword>
<accession>A0ABM4QAQ5</accession>
<organism evidence="2 3">
    <name type="scientific">Equus przewalskii</name>
    <name type="common">Przewalski's horse</name>
    <name type="synonym">Equus caballus przewalskii</name>
    <dbReference type="NCBI Taxonomy" id="9798"/>
    <lineage>
        <taxon>Eukaryota</taxon>
        <taxon>Metazoa</taxon>
        <taxon>Chordata</taxon>
        <taxon>Craniata</taxon>
        <taxon>Vertebrata</taxon>
        <taxon>Euteleostomi</taxon>
        <taxon>Mammalia</taxon>
        <taxon>Eutheria</taxon>
        <taxon>Laurasiatheria</taxon>
        <taxon>Perissodactyla</taxon>
        <taxon>Equidae</taxon>
        <taxon>Equus</taxon>
    </lineage>
</organism>
<feature type="region of interest" description="Disordered" evidence="1">
    <location>
        <begin position="87"/>
        <end position="130"/>
    </location>
</feature>
<sequence>MGETVGPRYWQRRLQEGGRGSSSHSPPAAAPHPGDSPRTQRPRDSDTKVFHKLRLCISEVDIQKVVANTPGAIEPILCALREKVEDRTAHEDPPGADDPGASSAHADGPWVGLTTHTHAGLPSPSAPSGVKTLWSQMARGACKSQDPAGGPWEHADPRVQQLLEEKEQALALLQESVKLGRDSSNSRHGGHSRDGGDSRDSVDEGDDDGRAGWSPRASRQRAPAGTESCPGLLHCGVQDTQRPQRWGLQPVLWPSSSSPCGCQGISALNPPLPVDRPGAAVPSGELWGTSCCGRPENTGTIVGRGLRARTTEVGDMP</sequence>
<reference evidence="3" key="2">
    <citation type="submission" date="2025-08" db="UniProtKB">
        <authorList>
            <consortium name="RefSeq"/>
        </authorList>
    </citation>
    <scope>IDENTIFICATION</scope>
    <source>
        <tissue evidence="3">Blood</tissue>
    </source>
</reference>
<evidence type="ECO:0000313" key="2">
    <source>
        <dbReference type="Proteomes" id="UP001652662"/>
    </source>
</evidence>
<reference evidence="2" key="1">
    <citation type="submission" date="2025-05" db="UniProtKB">
        <authorList>
            <consortium name="RefSeq"/>
        </authorList>
    </citation>
    <scope>NUCLEOTIDE SEQUENCE [LARGE SCALE GENOMIC DNA]</scope>
</reference>
<feature type="region of interest" description="Disordered" evidence="1">
    <location>
        <begin position="179"/>
        <end position="232"/>
    </location>
</feature>
<dbReference type="GeneID" id="103554526"/>
<dbReference type="InterPro" id="IPR052111">
    <property type="entry name" value="Spermatogenesis_Ciliary_MAP"/>
</dbReference>
<dbReference type="RefSeq" id="XP_070486526.1">
    <property type="nucleotide sequence ID" value="XM_070630425.1"/>
</dbReference>